<keyword evidence="1" id="KW-0472">Membrane</keyword>
<dbReference type="Proteomes" id="UP000321412">
    <property type="component" value="Unassembled WGS sequence"/>
</dbReference>
<evidence type="ECO:0000256" key="1">
    <source>
        <dbReference type="SAM" id="Phobius"/>
    </source>
</evidence>
<name>A0A5C6XEP8_9DELT</name>
<dbReference type="RefSeq" id="WP_146981510.1">
    <property type="nucleotide sequence ID" value="NZ_VOSM01000004.1"/>
</dbReference>
<dbReference type="AlphaFoldDB" id="A0A5C6XEP8"/>
<reference evidence="2 3" key="1">
    <citation type="submission" date="2019-08" db="EMBL/GenBank/DDBJ databases">
        <title>Bradymonadales sp. TMQ4.</title>
        <authorList>
            <person name="Liang Q."/>
        </authorList>
    </citation>
    <scope>NUCLEOTIDE SEQUENCE [LARGE SCALE GENOMIC DNA]</scope>
    <source>
        <strain evidence="2 3">TMQ4</strain>
    </source>
</reference>
<proteinExistence type="predicted"/>
<feature type="transmembrane region" description="Helical" evidence="1">
    <location>
        <begin position="18"/>
        <end position="40"/>
    </location>
</feature>
<keyword evidence="1" id="KW-0812">Transmembrane</keyword>
<organism evidence="2 3">
    <name type="scientific">Lujinxingia vulgaris</name>
    <dbReference type="NCBI Taxonomy" id="2600176"/>
    <lineage>
        <taxon>Bacteria</taxon>
        <taxon>Deltaproteobacteria</taxon>
        <taxon>Bradymonadales</taxon>
        <taxon>Lujinxingiaceae</taxon>
        <taxon>Lujinxingia</taxon>
    </lineage>
</organism>
<sequence>MTSWDRPRHKPWQLWARLVLRLAVFVAIIGALGGSLMLAIERSEQAPEHVEERDQRYLAYVLRPGQGPAFAMGQLSPQLRLLSWGHLENSLLPERYDRERRYVYGVVLRVVDEAGQALHARTIWVRSRVSRRPAEGEGWAERAAYYPVGQGEGDPTDMRLVDVDLSAWDAPGRRLEVELTRELPEDAPELEPGEVWLDEAQVVVFRRFEREAGLREWQGRTLSERRRAELAERARLAGWSAPTAAEIDRLLVGGWRRDTTLGEAEVRGLYTSEFRFEEFEEVHAGEALEEGEALAFALEGPVRLFAARVGEEGGALRAELARTNTMEESAEVVDVSGATLGFESVEREVKGVGDDLARLRPLERVGQALKIKIKPKESAAVQLFAPGGGRLAVWVDRPEAVAGSPELARSADGRTRVLPDRRRSVSWEARGGDEAPLVYRLRAGEQGVGDALMLTLRHLPGQTGALRYRFVGAPDARDGEGSGGTSHVSLGEGRVAFEGENSAYERLVDAEQLRERERMAADPEALLAYERLAEPTTHRFWIPAGAERLEVWVEGDDEARAWVGASVLALAEAGERAWEPPYDRVPELMRWRNAPSARSAWVGIWPDNAEALTLGGRRALSESQARWEPRWGHEFSRELWASASAAVQEGWEVRWGADEVEPPRRLQQRESSEARVLRPSNDLFGAVLLERVDPAELAGQRWEATWRAELRKSGRIACRPASGSDTLALEYRVDEALVGRTMEVRWQGATVRRQRLLSATGRISARVGAGAGALSLHLIPESDADTETESLTGRWWTDCEPTTLAAQPVWRQRRVHRVARGRDLLVDALSSLDGQRYLNVVAYLERPGATLRSVVDGGDPGGRAGQSLRQITAPEQRFELVASERSATLVGGDGRRLYGPVRVAIPLGSDWEPGTHRVRLRLEDGSGAWLRFFQLEE</sequence>
<dbReference type="OrthoDB" id="5478565at2"/>
<keyword evidence="3" id="KW-1185">Reference proteome</keyword>
<protein>
    <submittedName>
        <fullName evidence="2">Uncharacterized protein</fullName>
    </submittedName>
</protein>
<evidence type="ECO:0000313" key="2">
    <source>
        <dbReference type="EMBL" id="TXD37303.1"/>
    </source>
</evidence>
<gene>
    <name evidence="2" type="ORF">FRC98_11270</name>
</gene>
<comment type="caution">
    <text evidence="2">The sequence shown here is derived from an EMBL/GenBank/DDBJ whole genome shotgun (WGS) entry which is preliminary data.</text>
</comment>
<keyword evidence="1" id="KW-1133">Transmembrane helix</keyword>
<accession>A0A5C6XEP8</accession>
<dbReference type="EMBL" id="VOSM01000004">
    <property type="protein sequence ID" value="TXD37303.1"/>
    <property type="molecule type" value="Genomic_DNA"/>
</dbReference>
<evidence type="ECO:0000313" key="3">
    <source>
        <dbReference type="Proteomes" id="UP000321412"/>
    </source>
</evidence>